<organism evidence="11 12">
    <name type="scientific">Candidatus Manganitrophus noduliformans</name>
    <dbReference type="NCBI Taxonomy" id="2606439"/>
    <lineage>
        <taxon>Bacteria</taxon>
        <taxon>Pseudomonadati</taxon>
        <taxon>Nitrospirota</taxon>
        <taxon>Nitrospiria</taxon>
        <taxon>Candidatus Troglogloeales</taxon>
        <taxon>Candidatus Manganitrophaceae</taxon>
        <taxon>Candidatus Manganitrophus</taxon>
    </lineage>
</organism>
<dbReference type="NCBIfam" id="TIGR03824">
    <property type="entry name" value="FlgM_jcvi"/>
    <property type="match status" value="1"/>
</dbReference>
<evidence type="ECO:0000256" key="5">
    <source>
        <dbReference type="ARBA" id="ARBA00023015"/>
    </source>
</evidence>
<keyword evidence="3" id="KW-0678">Repressor</keyword>
<dbReference type="Proteomes" id="UP000534783">
    <property type="component" value="Unassembled WGS sequence"/>
</dbReference>
<dbReference type="Pfam" id="PF04316">
    <property type="entry name" value="FlgM"/>
    <property type="match status" value="1"/>
</dbReference>
<evidence type="ECO:0000256" key="7">
    <source>
        <dbReference type="ARBA" id="ARBA00024739"/>
    </source>
</evidence>
<dbReference type="GO" id="GO:0045892">
    <property type="term" value="P:negative regulation of DNA-templated transcription"/>
    <property type="evidence" value="ECO:0007669"/>
    <property type="project" value="InterPro"/>
</dbReference>
<dbReference type="EMBL" id="VTOW01000005">
    <property type="protein sequence ID" value="NKE73092.1"/>
    <property type="molecule type" value="Genomic_DNA"/>
</dbReference>
<evidence type="ECO:0000256" key="6">
    <source>
        <dbReference type="ARBA" id="ARBA00023163"/>
    </source>
</evidence>
<evidence type="ECO:0000256" key="9">
    <source>
        <dbReference type="SAM" id="MobiDB-lite"/>
    </source>
</evidence>
<keyword evidence="6" id="KW-0804">Transcription</keyword>
<name>A0A7X6DTG7_9BACT</name>
<evidence type="ECO:0000256" key="1">
    <source>
        <dbReference type="ARBA" id="ARBA00005322"/>
    </source>
</evidence>
<dbReference type="SUPFAM" id="SSF101498">
    <property type="entry name" value="Anti-sigma factor FlgM"/>
    <property type="match status" value="1"/>
</dbReference>
<comment type="similarity">
    <text evidence="1">Belongs to the FlgM family.</text>
</comment>
<comment type="function">
    <text evidence="7">Responsible for the coupling of flagellin expression to flagellar assembly by preventing expression of the flagellin genes when a component of the middle class of proteins is defective. It negatively regulates flagellar genes by inhibiting the activity of FliA by directly binding to FliA.</text>
</comment>
<keyword evidence="12" id="KW-1185">Reference proteome</keyword>
<evidence type="ECO:0000256" key="8">
    <source>
        <dbReference type="ARBA" id="ARBA00030117"/>
    </source>
</evidence>
<protein>
    <recommendedName>
        <fullName evidence="2">Negative regulator of flagellin synthesis</fullName>
    </recommendedName>
    <alternativeName>
        <fullName evidence="8">Anti-sigma-28 factor</fullName>
    </alternativeName>
</protein>
<reference evidence="11 12" key="1">
    <citation type="journal article" date="2020" name="Nature">
        <title>Bacterial chemolithoautotrophy via manganese oxidation.</title>
        <authorList>
            <person name="Yu H."/>
            <person name="Leadbetter J.R."/>
        </authorList>
    </citation>
    <scope>NUCLEOTIDE SEQUENCE [LARGE SCALE GENOMIC DNA]</scope>
    <source>
        <strain evidence="11 12">Mn-1</strain>
    </source>
</reference>
<accession>A0A7X6DTG7</accession>
<evidence type="ECO:0000256" key="2">
    <source>
        <dbReference type="ARBA" id="ARBA00017823"/>
    </source>
</evidence>
<evidence type="ECO:0000256" key="3">
    <source>
        <dbReference type="ARBA" id="ARBA00022491"/>
    </source>
</evidence>
<evidence type="ECO:0000256" key="4">
    <source>
        <dbReference type="ARBA" id="ARBA00022795"/>
    </source>
</evidence>
<dbReference type="InterPro" id="IPR031316">
    <property type="entry name" value="FlgM_C"/>
</dbReference>
<dbReference type="RefSeq" id="WP_168063038.1">
    <property type="nucleotide sequence ID" value="NZ_VTOW01000005.1"/>
</dbReference>
<feature type="region of interest" description="Disordered" evidence="9">
    <location>
        <begin position="23"/>
        <end position="42"/>
    </location>
</feature>
<evidence type="ECO:0000259" key="10">
    <source>
        <dbReference type="Pfam" id="PF04316"/>
    </source>
</evidence>
<dbReference type="AlphaFoldDB" id="A0A7X6DTG7"/>
<dbReference type="InterPro" id="IPR035890">
    <property type="entry name" value="Anti-sigma-28_factor_FlgM_sf"/>
</dbReference>
<proteinExistence type="inferred from homology"/>
<keyword evidence="5" id="KW-0805">Transcription regulation</keyword>
<keyword evidence="11" id="KW-0966">Cell projection</keyword>
<gene>
    <name evidence="11" type="primary">flgM</name>
    <name evidence="11" type="ORF">MNODULE_20255</name>
</gene>
<dbReference type="InterPro" id="IPR007412">
    <property type="entry name" value="FlgM"/>
</dbReference>
<dbReference type="GO" id="GO:0044781">
    <property type="term" value="P:bacterial-type flagellum organization"/>
    <property type="evidence" value="ECO:0007669"/>
    <property type="project" value="UniProtKB-KW"/>
</dbReference>
<comment type="caution">
    <text evidence="11">The sequence shown here is derived from an EMBL/GenBank/DDBJ whole genome shotgun (WGS) entry which is preliminary data.</text>
</comment>
<keyword evidence="11" id="KW-0282">Flagellum</keyword>
<sequence length="103" mass="11423">MQIPGDDRTRLLETVFFGVKKTDQKGPVRSSDQKGEAAPTDRVEISGEAKEYQQLNQVIGSLPEVRSERVAALQQEIEAGTYHPQSEEIAEKLVRSTLLDAVL</sequence>
<keyword evidence="11" id="KW-0969">Cilium</keyword>
<evidence type="ECO:0000313" key="11">
    <source>
        <dbReference type="EMBL" id="NKE73092.1"/>
    </source>
</evidence>
<feature type="domain" description="Anti-sigma-28 factor FlgM C-terminal" evidence="10">
    <location>
        <begin position="41"/>
        <end position="94"/>
    </location>
</feature>
<keyword evidence="4" id="KW-1005">Bacterial flagellum biogenesis</keyword>
<evidence type="ECO:0000313" key="12">
    <source>
        <dbReference type="Proteomes" id="UP000534783"/>
    </source>
</evidence>